<sequence length="62" mass="7274">MVWSTVDHAPETQLALPTQCSVQRSRSPLPGCRRLHFSKLWMTKRFPKMPQNVIYLTFIMIV</sequence>
<dbReference type="EMBL" id="CADCXU010020463">
    <property type="protein sequence ID" value="CAB0008445.1"/>
    <property type="molecule type" value="Genomic_DNA"/>
</dbReference>
<keyword evidence="2" id="KW-1185">Reference proteome</keyword>
<accession>A0A6H5GVF4</accession>
<reference evidence="1 2" key="1">
    <citation type="submission" date="2020-02" db="EMBL/GenBank/DDBJ databases">
        <authorList>
            <person name="Ferguson B K."/>
        </authorList>
    </citation>
    <scope>NUCLEOTIDE SEQUENCE [LARGE SCALE GENOMIC DNA]</scope>
</reference>
<gene>
    <name evidence="1" type="ORF">NTEN_LOCUS13691</name>
</gene>
<protein>
    <submittedName>
        <fullName evidence="1">Uncharacterized protein</fullName>
    </submittedName>
</protein>
<organism evidence="1 2">
    <name type="scientific">Nesidiocoris tenuis</name>
    <dbReference type="NCBI Taxonomy" id="355587"/>
    <lineage>
        <taxon>Eukaryota</taxon>
        <taxon>Metazoa</taxon>
        <taxon>Ecdysozoa</taxon>
        <taxon>Arthropoda</taxon>
        <taxon>Hexapoda</taxon>
        <taxon>Insecta</taxon>
        <taxon>Pterygota</taxon>
        <taxon>Neoptera</taxon>
        <taxon>Paraneoptera</taxon>
        <taxon>Hemiptera</taxon>
        <taxon>Heteroptera</taxon>
        <taxon>Panheteroptera</taxon>
        <taxon>Cimicomorpha</taxon>
        <taxon>Miridae</taxon>
        <taxon>Dicyphina</taxon>
        <taxon>Nesidiocoris</taxon>
    </lineage>
</organism>
<evidence type="ECO:0000313" key="1">
    <source>
        <dbReference type="EMBL" id="CAB0008445.1"/>
    </source>
</evidence>
<dbReference type="AlphaFoldDB" id="A0A6H5GVF4"/>
<dbReference type="Proteomes" id="UP000479000">
    <property type="component" value="Unassembled WGS sequence"/>
</dbReference>
<evidence type="ECO:0000313" key="2">
    <source>
        <dbReference type="Proteomes" id="UP000479000"/>
    </source>
</evidence>
<name>A0A6H5GVF4_9HEMI</name>
<proteinExistence type="predicted"/>